<dbReference type="InterPro" id="IPR002110">
    <property type="entry name" value="Ankyrin_rpt"/>
</dbReference>
<feature type="repeat" description="ANK" evidence="3">
    <location>
        <begin position="5"/>
        <end position="37"/>
    </location>
</feature>
<dbReference type="SUPFAM" id="SSF48403">
    <property type="entry name" value="Ankyrin repeat"/>
    <property type="match status" value="1"/>
</dbReference>
<dbReference type="Gene3D" id="1.25.40.20">
    <property type="entry name" value="Ankyrin repeat-containing domain"/>
    <property type="match status" value="1"/>
</dbReference>
<dbReference type="SMART" id="SM00248">
    <property type="entry name" value="ANK"/>
    <property type="match status" value="2"/>
</dbReference>
<dbReference type="PANTHER" id="PTHR24171:SF8">
    <property type="entry name" value="BRCA1-ASSOCIATED RING DOMAIN PROTEIN 1"/>
    <property type="match status" value="1"/>
</dbReference>
<accession>A0A161MT78</accession>
<dbReference type="EMBL" id="GEMB01000299">
    <property type="protein sequence ID" value="JAS02819.1"/>
    <property type="molecule type" value="Transcribed_RNA"/>
</dbReference>
<dbReference type="PROSITE" id="PS50297">
    <property type="entry name" value="ANK_REP_REGION"/>
    <property type="match status" value="2"/>
</dbReference>
<dbReference type="GO" id="GO:0031436">
    <property type="term" value="C:BRCA1-BARD1 complex"/>
    <property type="evidence" value="ECO:0007669"/>
    <property type="project" value="TreeGrafter"/>
</dbReference>
<reference evidence="4" key="2">
    <citation type="journal article" date="2017" name="J. Med. Entomol.">
        <title>Transcriptome Analysis of the Triatoma infestans (Hemiptera: Reduviidae) Integument.</title>
        <authorList>
            <person name="Calderon-Fernandez G.M."/>
            <person name="Moriconi D.E."/>
            <person name="Dulbecco A.B."/>
            <person name="Juarez M.P."/>
        </authorList>
    </citation>
    <scope>NUCLEOTIDE SEQUENCE</scope>
    <source>
        <strain evidence="4">Int1</strain>
        <tissue evidence="4">Integument</tissue>
    </source>
</reference>
<dbReference type="PANTHER" id="PTHR24171">
    <property type="entry name" value="ANKYRIN REPEAT DOMAIN-CONTAINING PROTEIN 39-RELATED"/>
    <property type="match status" value="1"/>
</dbReference>
<dbReference type="PROSITE" id="PS50088">
    <property type="entry name" value="ANK_REPEAT"/>
    <property type="match status" value="2"/>
</dbReference>
<name>A0A161MT78_TRIIF</name>
<evidence type="ECO:0000256" key="2">
    <source>
        <dbReference type="ARBA" id="ARBA00023043"/>
    </source>
</evidence>
<protein>
    <submittedName>
        <fullName evidence="4">Acyl-CoA-binding domain-containing protein 6 (ACBD6)</fullName>
    </submittedName>
</protein>
<keyword evidence="2 3" id="KW-0040">ANK repeat</keyword>
<dbReference type="GO" id="GO:0085020">
    <property type="term" value="P:protein K6-linked ubiquitination"/>
    <property type="evidence" value="ECO:0007669"/>
    <property type="project" value="TreeGrafter"/>
</dbReference>
<dbReference type="Pfam" id="PF12796">
    <property type="entry name" value="Ank_2"/>
    <property type="match status" value="1"/>
</dbReference>
<dbReference type="GO" id="GO:0070531">
    <property type="term" value="C:BRCA1-A complex"/>
    <property type="evidence" value="ECO:0007669"/>
    <property type="project" value="TreeGrafter"/>
</dbReference>
<organism evidence="4">
    <name type="scientific">Triatoma infestans</name>
    <name type="common">Assassin bug</name>
    <dbReference type="NCBI Taxonomy" id="30076"/>
    <lineage>
        <taxon>Eukaryota</taxon>
        <taxon>Metazoa</taxon>
        <taxon>Ecdysozoa</taxon>
        <taxon>Arthropoda</taxon>
        <taxon>Hexapoda</taxon>
        <taxon>Insecta</taxon>
        <taxon>Pterygota</taxon>
        <taxon>Neoptera</taxon>
        <taxon>Paraneoptera</taxon>
        <taxon>Hemiptera</taxon>
        <taxon>Heteroptera</taxon>
        <taxon>Panheteroptera</taxon>
        <taxon>Cimicomorpha</taxon>
        <taxon>Reduviidae</taxon>
        <taxon>Triatominae</taxon>
        <taxon>Triatoma</taxon>
    </lineage>
</organism>
<feature type="repeat" description="ANK" evidence="3">
    <location>
        <begin position="38"/>
        <end position="70"/>
    </location>
</feature>
<sequence length="91" mass="10343">MADGESLSLLHWSAIEDQTKIGEYLLENGAEVDIRDGNGYTPLHYACMCRHVDMVKLLLKYSANVMAVSNDRILPKDLTEDENIKYLLNKQ</sequence>
<reference evidence="4" key="1">
    <citation type="submission" date="2016-04" db="EMBL/GenBank/DDBJ databases">
        <authorList>
            <person name="Calderon-Fernandez G.M.Sr."/>
        </authorList>
    </citation>
    <scope>NUCLEOTIDE SEQUENCE</scope>
    <source>
        <strain evidence="4">Int1</strain>
        <tissue evidence="4">Integument</tissue>
    </source>
</reference>
<evidence type="ECO:0000256" key="3">
    <source>
        <dbReference type="PROSITE-ProRule" id="PRU00023"/>
    </source>
</evidence>
<dbReference type="InterPro" id="IPR036770">
    <property type="entry name" value="Ankyrin_rpt-contain_sf"/>
</dbReference>
<feature type="non-terminal residue" evidence="4">
    <location>
        <position position="91"/>
    </location>
</feature>
<dbReference type="GO" id="GO:0004842">
    <property type="term" value="F:ubiquitin-protein transferase activity"/>
    <property type="evidence" value="ECO:0007669"/>
    <property type="project" value="TreeGrafter"/>
</dbReference>
<evidence type="ECO:0000313" key="4">
    <source>
        <dbReference type="EMBL" id="JAS02819.1"/>
    </source>
</evidence>
<proteinExistence type="predicted"/>
<evidence type="ECO:0000256" key="1">
    <source>
        <dbReference type="ARBA" id="ARBA00022737"/>
    </source>
</evidence>
<keyword evidence="1" id="KW-0677">Repeat</keyword>
<dbReference type="AlphaFoldDB" id="A0A161MT78"/>